<sequence length="155" mass="17983">MEGDTQIKFLQYGKNTYIFALGRKYFELFTLVKAPSKVICSSSNSLENLQYQIIFHSTECNGKEEQTNSDLTGIQKMFQMCEVTMNLNYKTKKAYLDSSNVGLILGIVLPLLFIILCIIGYFGWRYHKEKIEVIQLESDKKKYYETLSLADQEKQ</sequence>
<keyword evidence="1" id="KW-1133">Transmembrane helix</keyword>
<dbReference type="EMBL" id="GL983173">
    <property type="protein sequence ID" value="EGR34245.1"/>
    <property type="molecule type" value="Genomic_DNA"/>
</dbReference>
<dbReference type="Proteomes" id="UP000008983">
    <property type="component" value="Unassembled WGS sequence"/>
</dbReference>
<organism evidence="2 3">
    <name type="scientific">Ichthyophthirius multifiliis</name>
    <name type="common">White spot disease agent</name>
    <name type="synonym">Ich</name>
    <dbReference type="NCBI Taxonomy" id="5932"/>
    <lineage>
        <taxon>Eukaryota</taxon>
        <taxon>Sar</taxon>
        <taxon>Alveolata</taxon>
        <taxon>Ciliophora</taxon>
        <taxon>Intramacronucleata</taxon>
        <taxon>Oligohymenophorea</taxon>
        <taxon>Hymenostomatida</taxon>
        <taxon>Ophryoglenina</taxon>
        <taxon>Ichthyophthirius</taxon>
    </lineage>
</organism>
<evidence type="ECO:0000313" key="2">
    <source>
        <dbReference type="EMBL" id="EGR34245.1"/>
    </source>
</evidence>
<accession>G0QKL3</accession>
<evidence type="ECO:0008006" key="4">
    <source>
        <dbReference type="Google" id="ProtNLM"/>
    </source>
</evidence>
<feature type="transmembrane region" description="Helical" evidence="1">
    <location>
        <begin position="101"/>
        <end position="124"/>
    </location>
</feature>
<dbReference type="InParanoid" id="G0QKL3"/>
<proteinExistence type="predicted"/>
<dbReference type="RefSeq" id="XP_004039549.1">
    <property type="nucleotide sequence ID" value="XM_004039501.1"/>
</dbReference>
<keyword evidence="1" id="KW-0472">Membrane</keyword>
<protein>
    <recommendedName>
        <fullName evidence="4">Transmembrane protein</fullName>
    </recommendedName>
</protein>
<evidence type="ECO:0000313" key="3">
    <source>
        <dbReference type="Proteomes" id="UP000008983"/>
    </source>
</evidence>
<keyword evidence="3" id="KW-1185">Reference proteome</keyword>
<keyword evidence="1" id="KW-0812">Transmembrane</keyword>
<evidence type="ECO:0000256" key="1">
    <source>
        <dbReference type="SAM" id="Phobius"/>
    </source>
</evidence>
<dbReference type="AlphaFoldDB" id="G0QKL3"/>
<name>G0QKL3_ICHMU</name>
<gene>
    <name evidence="2" type="ORF">IMG5_019290</name>
</gene>
<reference evidence="2 3" key="1">
    <citation type="submission" date="2011-07" db="EMBL/GenBank/DDBJ databases">
        <authorList>
            <person name="Coyne R."/>
            <person name="Brami D."/>
            <person name="Johnson J."/>
            <person name="Hostetler J."/>
            <person name="Hannick L."/>
            <person name="Clark T."/>
            <person name="Cassidy-Hanley D."/>
            <person name="Inman J."/>
        </authorList>
    </citation>
    <scope>NUCLEOTIDE SEQUENCE [LARGE SCALE GENOMIC DNA]</scope>
    <source>
        <strain evidence="2 3">G5</strain>
    </source>
</reference>
<dbReference type="GeneID" id="14910434"/>